<accession>A0AAN7REA3</accession>
<evidence type="ECO:0000256" key="3">
    <source>
        <dbReference type="ARBA" id="ARBA00022692"/>
    </source>
</evidence>
<feature type="transmembrane region" description="Helical" evidence="6">
    <location>
        <begin position="458"/>
        <end position="478"/>
    </location>
</feature>
<comment type="caution">
    <text evidence="7">The sequence shown here is derived from an EMBL/GenBank/DDBJ whole genome shotgun (WGS) entry which is preliminary data.</text>
</comment>
<dbReference type="InterPro" id="IPR029454">
    <property type="entry name" value="ODR-4-like"/>
</dbReference>
<dbReference type="AlphaFoldDB" id="A0AAN7REA3"/>
<evidence type="ECO:0000256" key="4">
    <source>
        <dbReference type="ARBA" id="ARBA00022989"/>
    </source>
</evidence>
<sequence>MVKAVVGEETQLKPVEDRLSQSSILSEVGLVIGKLSPAIDRGFVFDLVPTPPNDAGEAACSIFDLIKEDRKKPAKGKTQGGSDSSSIYVDKDWVGEHARQVSRMLVGGIKVVGVYMWVSDTAFKNSTMEICQTVKAVAEAAPANCNERLIIHISYSPRRWTCRNFNPLPNITSSSLRHCEFKMGRVLNSLQRFKTTYNFNIRLPVTCEMTSNIRTLGDALQRGISVIAKELKGAKALVDGKLVVEDEPCTSDDLHDIELLLPFMKDACTAYVLENIIGVLKLGGSVSSFAFLTSKEPISQAIADIKDDIIASLKSRLDIICDEADGGMPESESNHDMLPEKLIPQTDIQLLRNPSSLGFPRRVFAPWLGGTYICDYLQPSETLQVLKDHCAELLSKEVQMDTSEILDPEFEVSSVVPKSFWEAMAPSHPPFNSASRELPSNSNKAVEKPGKLAGSLNFSIIAAALALIFSILVGYLVFARTL</sequence>
<dbReference type="PANTHER" id="PTHR33966">
    <property type="entry name" value="PROTEIN ODR-4 HOMOLOG"/>
    <property type="match status" value="1"/>
</dbReference>
<reference evidence="7 8" key="1">
    <citation type="journal article" date="2023" name="Hortic Res">
        <title>Pangenome of water caltrop reveals structural variations and asymmetric subgenome divergence after allopolyploidization.</title>
        <authorList>
            <person name="Zhang X."/>
            <person name="Chen Y."/>
            <person name="Wang L."/>
            <person name="Yuan Y."/>
            <person name="Fang M."/>
            <person name="Shi L."/>
            <person name="Lu R."/>
            <person name="Comes H.P."/>
            <person name="Ma Y."/>
            <person name="Chen Y."/>
            <person name="Huang G."/>
            <person name="Zhou Y."/>
            <person name="Zheng Z."/>
            <person name="Qiu Y."/>
        </authorList>
    </citation>
    <scope>NUCLEOTIDE SEQUENCE [LARGE SCALE GENOMIC DNA]</scope>
    <source>
        <strain evidence="7">F231</strain>
    </source>
</reference>
<evidence type="ECO:0008006" key="9">
    <source>
        <dbReference type="Google" id="ProtNLM"/>
    </source>
</evidence>
<evidence type="ECO:0000256" key="6">
    <source>
        <dbReference type="SAM" id="Phobius"/>
    </source>
</evidence>
<dbReference type="GO" id="GO:0016020">
    <property type="term" value="C:membrane"/>
    <property type="evidence" value="ECO:0007669"/>
    <property type="project" value="UniProtKB-SubCell"/>
</dbReference>
<organism evidence="7 8">
    <name type="scientific">Trapa natans</name>
    <name type="common">Water chestnut</name>
    <dbReference type="NCBI Taxonomy" id="22666"/>
    <lineage>
        <taxon>Eukaryota</taxon>
        <taxon>Viridiplantae</taxon>
        <taxon>Streptophyta</taxon>
        <taxon>Embryophyta</taxon>
        <taxon>Tracheophyta</taxon>
        <taxon>Spermatophyta</taxon>
        <taxon>Magnoliopsida</taxon>
        <taxon>eudicotyledons</taxon>
        <taxon>Gunneridae</taxon>
        <taxon>Pentapetalae</taxon>
        <taxon>rosids</taxon>
        <taxon>malvids</taxon>
        <taxon>Myrtales</taxon>
        <taxon>Lythraceae</taxon>
        <taxon>Trapa</taxon>
    </lineage>
</organism>
<gene>
    <name evidence="7" type="ORF">SAY86_020784</name>
</gene>
<comment type="subcellular location">
    <subcellularLocation>
        <location evidence="1">Membrane</location>
    </subcellularLocation>
</comment>
<dbReference type="Pfam" id="PF14778">
    <property type="entry name" value="ODR4-like"/>
    <property type="match status" value="1"/>
</dbReference>
<keyword evidence="5 6" id="KW-0472">Membrane</keyword>
<protein>
    <recommendedName>
        <fullName evidence="9">Protein odr-4 homolog</fullName>
    </recommendedName>
</protein>
<dbReference type="EMBL" id="JAXQNO010000003">
    <property type="protein sequence ID" value="KAK4800297.1"/>
    <property type="molecule type" value="Genomic_DNA"/>
</dbReference>
<evidence type="ECO:0000313" key="8">
    <source>
        <dbReference type="Proteomes" id="UP001346149"/>
    </source>
</evidence>
<evidence type="ECO:0000256" key="1">
    <source>
        <dbReference type="ARBA" id="ARBA00004370"/>
    </source>
</evidence>
<dbReference type="Proteomes" id="UP001346149">
    <property type="component" value="Unassembled WGS sequence"/>
</dbReference>
<keyword evidence="8" id="KW-1185">Reference proteome</keyword>
<evidence type="ECO:0000256" key="5">
    <source>
        <dbReference type="ARBA" id="ARBA00023136"/>
    </source>
</evidence>
<keyword evidence="4 6" id="KW-1133">Transmembrane helix</keyword>
<proteinExistence type="inferred from homology"/>
<dbReference type="GO" id="GO:0008104">
    <property type="term" value="P:intracellular protein localization"/>
    <property type="evidence" value="ECO:0007669"/>
    <property type="project" value="TreeGrafter"/>
</dbReference>
<name>A0AAN7REA3_TRANT</name>
<evidence type="ECO:0000313" key="7">
    <source>
        <dbReference type="EMBL" id="KAK4800297.1"/>
    </source>
</evidence>
<dbReference type="PANTHER" id="PTHR33966:SF1">
    <property type="entry name" value="PROTEIN ODR-4 HOMOLOG"/>
    <property type="match status" value="1"/>
</dbReference>
<evidence type="ECO:0000256" key="2">
    <source>
        <dbReference type="ARBA" id="ARBA00010131"/>
    </source>
</evidence>
<keyword evidence="3 6" id="KW-0812">Transmembrane</keyword>
<dbReference type="GO" id="GO:0012505">
    <property type="term" value="C:endomembrane system"/>
    <property type="evidence" value="ECO:0007669"/>
    <property type="project" value="TreeGrafter"/>
</dbReference>
<comment type="similarity">
    <text evidence="2">Belongs to the ODR-4 family.</text>
</comment>